<dbReference type="Proteomes" id="UP000576082">
    <property type="component" value="Unassembled WGS sequence"/>
</dbReference>
<feature type="transmembrane region" description="Helical" evidence="1">
    <location>
        <begin position="63"/>
        <end position="87"/>
    </location>
</feature>
<reference evidence="2 3" key="1">
    <citation type="submission" date="2020-04" db="EMBL/GenBank/DDBJ databases">
        <title>Flammeovirga sp. SR4, a novel species isolated from seawater.</title>
        <authorList>
            <person name="Wang X."/>
        </authorList>
    </citation>
    <scope>NUCLEOTIDE SEQUENCE [LARGE SCALE GENOMIC DNA]</scope>
    <source>
        <strain evidence="2 3">ATCC 23126</strain>
    </source>
</reference>
<keyword evidence="1" id="KW-0472">Membrane</keyword>
<proteinExistence type="predicted"/>
<evidence type="ECO:0000313" key="2">
    <source>
        <dbReference type="EMBL" id="NME67392.1"/>
    </source>
</evidence>
<evidence type="ECO:0000256" key="1">
    <source>
        <dbReference type="SAM" id="Phobius"/>
    </source>
</evidence>
<name>A0A7X9P2V0_9BACT</name>
<feature type="transmembrane region" description="Helical" evidence="1">
    <location>
        <begin position="30"/>
        <end position="51"/>
    </location>
</feature>
<dbReference type="RefSeq" id="WP_169655706.1">
    <property type="nucleotide sequence ID" value="NZ_JABANE010000010.1"/>
</dbReference>
<gene>
    <name evidence="2" type="ORF">HHU12_05395</name>
</gene>
<feature type="transmembrane region" description="Helical" evidence="1">
    <location>
        <begin position="7"/>
        <end position="24"/>
    </location>
</feature>
<dbReference type="AlphaFoldDB" id="A0A7X9P2V0"/>
<organism evidence="2 3">
    <name type="scientific">Flammeovirga aprica JL-4</name>
    <dbReference type="NCBI Taxonomy" id="694437"/>
    <lineage>
        <taxon>Bacteria</taxon>
        <taxon>Pseudomonadati</taxon>
        <taxon>Bacteroidota</taxon>
        <taxon>Cytophagia</taxon>
        <taxon>Cytophagales</taxon>
        <taxon>Flammeovirgaceae</taxon>
        <taxon>Flammeovirga</taxon>
    </lineage>
</organism>
<comment type="caution">
    <text evidence="2">The sequence shown here is derived from an EMBL/GenBank/DDBJ whole genome shotgun (WGS) entry which is preliminary data.</text>
</comment>
<keyword evidence="1" id="KW-1133">Transmembrane helix</keyword>
<dbReference type="EMBL" id="JABANE010000010">
    <property type="protein sequence ID" value="NME67392.1"/>
    <property type="molecule type" value="Genomic_DNA"/>
</dbReference>
<sequence length="539" mass="60086">MKKTITYASISVILLFLLYYLFLPTVRLDFTGWIIAILAVAGAILSIESIVEQKKKFTTTKTVTLAILVVGLLYVTIVPAVSSWALFRSKDYRDMIGDVKAGENFTDHVAPISTDEIRIVDNAMAHRLGDKVLGSIPSLGSQAELGEFSIQKVNGKLYWVAPLLHSGIFKWNNNREGTPGYVMVSATNERDVELVQTVGGKDVQIKYQPGAYFSTDLHRHIYFNGYMTKGITDFSFEIDDDGKPYWIVTLYDKKVGFSGQDASGVLTVDVTSGEIKEYEIDKAPIWIDRIQPEGFIVKQLDDWGEYVLGYFNFSNERKLTTTKGISLVYGANNRAYWYTGLTSVGSDEGTVGFVLVDTRTKETIWYRQIGATEQAARQSAMGKVQEKGYVASFPITYNINGMPTYVMSLKDRAGLIKMIAMVSVEDYTIVGVGNTIKEALRSYKNSLNSKGNSVSPSTYANTYEITSIVTRISKDIRNGNTNYYLMVKDKQEKLFIGSSMISSELPITAVGDSIMVRYDDGNSEIVDIVDFENLTIDLK</sequence>
<evidence type="ECO:0000313" key="3">
    <source>
        <dbReference type="Proteomes" id="UP000576082"/>
    </source>
</evidence>
<accession>A0A7X9P2V0</accession>
<evidence type="ECO:0008006" key="4">
    <source>
        <dbReference type="Google" id="ProtNLM"/>
    </source>
</evidence>
<keyword evidence="3" id="KW-1185">Reference proteome</keyword>
<keyword evidence="1" id="KW-0812">Transmembrane</keyword>
<protein>
    <recommendedName>
        <fullName evidence="4">Cell shape-determining protein</fullName>
    </recommendedName>
</protein>